<reference evidence="2 3" key="2">
    <citation type="submission" date="2019-05" db="EMBL/GenBank/DDBJ databases">
        <authorList>
            <person name="Lianzixin W."/>
        </authorList>
    </citation>
    <scope>NUCLEOTIDE SEQUENCE [LARGE SCALE GENOMIC DNA]</scope>
    <source>
        <strain evidence="2 3">EC11</strain>
    </source>
</reference>
<protein>
    <submittedName>
        <fullName evidence="2">Uncharacterized protein</fullName>
    </submittedName>
</protein>
<sequence length="113" mass="13063">MGIILYIIATILWIIITPINWVIVTIKNGLSNEYFLETAIDLDKFGNRNFRTFLNVTMRIEKGYAFGNVNETISSCLGKNQRDKTLSWFGKFICFILDSIDKNHCKKSIHEIV</sequence>
<evidence type="ECO:0000313" key="3">
    <source>
        <dbReference type="Proteomes" id="UP000817854"/>
    </source>
</evidence>
<accession>A0ABX0ISC5</accession>
<reference evidence="2 3" key="3">
    <citation type="submission" date="2020-02" db="EMBL/GenBank/DDBJ databases">
        <title>Flavobacterium profundi sp. nov., isolated from a deep-sea seamount.</title>
        <authorList>
            <person name="Zhang D.-C."/>
        </authorList>
    </citation>
    <scope>NUCLEOTIDE SEQUENCE [LARGE SCALE GENOMIC DNA]</scope>
    <source>
        <strain evidence="2 3">EC11</strain>
    </source>
</reference>
<keyword evidence="1" id="KW-0472">Membrane</keyword>
<keyword evidence="1" id="KW-1133">Transmembrane helix</keyword>
<feature type="transmembrane region" description="Helical" evidence="1">
    <location>
        <begin position="6"/>
        <end position="26"/>
    </location>
</feature>
<keyword evidence="3" id="KW-1185">Reference proteome</keyword>
<reference evidence="3" key="1">
    <citation type="submission" date="2019-05" db="EMBL/GenBank/DDBJ databases">
        <title>Flavobacterium profundi sp. nov., isolated from a deep-sea seamount.</title>
        <authorList>
            <person name="Zhang D.-C."/>
        </authorList>
    </citation>
    <scope>NUCLEOTIDE SEQUENCE [LARGE SCALE GENOMIC DNA]</scope>
    <source>
        <strain evidence="3">EC11</strain>
    </source>
</reference>
<keyword evidence="1" id="KW-0812">Transmembrane</keyword>
<comment type="caution">
    <text evidence="2">The sequence shown here is derived from an EMBL/GenBank/DDBJ whole genome shotgun (WGS) entry which is preliminary data.</text>
</comment>
<proteinExistence type="predicted"/>
<name>A0ABX0ISC5_9FLAO</name>
<dbReference type="RefSeq" id="WP_140963065.1">
    <property type="nucleotide sequence ID" value="NZ_VEVQ02000009.1"/>
</dbReference>
<organism evidence="2 3">
    <name type="scientific">Flavobacterium jejuense</name>
    <dbReference type="NCBI Taxonomy" id="1544455"/>
    <lineage>
        <taxon>Bacteria</taxon>
        <taxon>Pseudomonadati</taxon>
        <taxon>Bacteroidota</taxon>
        <taxon>Flavobacteriia</taxon>
        <taxon>Flavobacteriales</taxon>
        <taxon>Flavobacteriaceae</taxon>
        <taxon>Flavobacterium</taxon>
    </lineage>
</organism>
<dbReference type="EMBL" id="VEVQ02000009">
    <property type="protein sequence ID" value="NHN26744.1"/>
    <property type="molecule type" value="Genomic_DNA"/>
</dbReference>
<evidence type="ECO:0000313" key="2">
    <source>
        <dbReference type="EMBL" id="NHN26744.1"/>
    </source>
</evidence>
<dbReference type="Proteomes" id="UP000817854">
    <property type="component" value="Unassembled WGS sequence"/>
</dbReference>
<evidence type="ECO:0000256" key="1">
    <source>
        <dbReference type="SAM" id="Phobius"/>
    </source>
</evidence>
<gene>
    <name evidence="2" type="ORF">FIA58_013750</name>
</gene>